<dbReference type="SMART" id="SM00525">
    <property type="entry name" value="FES"/>
    <property type="match status" value="1"/>
</dbReference>
<evidence type="ECO:0000256" key="13">
    <source>
        <dbReference type="ARBA" id="ARBA00023295"/>
    </source>
</evidence>
<dbReference type="GO" id="GO:0034039">
    <property type="term" value="F:8-oxo-7,8-dihydroguanine DNA N-glycosylase activity"/>
    <property type="evidence" value="ECO:0007669"/>
    <property type="project" value="TreeGrafter"/>
</dbReference>
<evidence type="ECO:0000313" key="16">
    <source>
        <dbReference type="Proteomes" id="UP001247307"/>
    </source>
</evidence>
<evidence type="ECO:0000256" key="4">
    <source>
        <dbReference type="ARBA" id="ARBA00012045"/>
    </source>
</evidence>
<dbReference type="Gene3D" id="1.10.1670.10">
    <property type="entry name" value="Helix-hairpin-Helix base-excision DNA repair enzymes (C-terminal)"/>
    <property type="match status" value="1"/>
</dbReference>
<keyword evidence="8" id="KW-0227">DNA damage</keyword>
<dbReference type="GO" id="GO:0051539">
    <property type="term" value="F:4 iron, 4 sulfur cluster binding"/>
    <property type="evidence" value="ECO:0007669"/>
    <property type="project" value="UniProtKB-KW"/>
</dbReference>
<comment type="cofactor">
    <cofactor evidence="2">
        <name>[4Fe-4S] cluster</name>
        <dbReference type="ChEBI" id="CHEBI:49883"/>
    </cofactor>
</comment>
<sequence length="300" mass="33231">MTPTAARLDSFHRRLLDWFDDHERDLPWRHDGTTAWGVFVSEVMSQQTPVARVAPIWAEWMTRWPRPADLASVPEAEAVRAWGRLGYPRRARRLHAAAVAMVEDHAGEVPDTEEELLTLPGVGQYTAAAVAAFTFGRQAVVVDTNIRRVHARWETGHALPEPSLTRREMALAAELLPSEESGLSPRYNAAVMELGALVCTARSPRCGDCPLLDDCAWIAAGRPEPHYTPKGQPWAGTKRQIRGAIVGHLREREDGDARTTTIQAVVGSVQPSPEPSRVEECLEDLIREGMVTQDGDRVTL</sequence>
<dbReference type="PANTHER" id="PTHR42944:SF1">
    <property type="entry name" value="ADENINE DNA GLYCOSYLASE"/>
    <property type="match status" value="1"/>
</dbReference>
<keyword evidence="6" id="KW-0004">4Fe-4S</keyword>
<dbReference type="PROSITE" id="PS00764">
    <property type="entry name" value="ENDONUCLEASE_III_1"/>
    <property type="match status" value="1"/>
</dbReference>
<evidence type="ECO:0000256" key="9">
    <source>
        <dbReference type="ARBA" id="ARBA00022801"/>
    </source>
</evidence>
<protein>
    <recommendedName>
        <fullName evidence="5">Adenine DNA glycosylase</fullName>
        <ecNumber evidence="4">3.2.2.31</ecNumber>
    </recommendedName>
</protein>
<dbReference type="SUPFAM" id="SSF48150">
    <property type="entry name" value="DNA-glycosylase"/>
    <property type="match status" value="1"/>
</dbReference>
<dbReference type="GO" id="GO:0000701">
    <property type="term" value="F:purine-specific mismatch base pair DNA N-glycosylase activity"/>
    <property type="evidence" value="ECO:0007669"/>
    <property type="project" value="UniProtKB-EC"/>
</dbReference>
<proteinExistence type="inferred from homology"/>
<accession>A0AAE4C6Y8</accession>
<dbReference type="Gene3D" id="1.10.340.30">
    <property type="entry name" value="Hypothetical protein, domain 2"/>
    <property type="match status" value="1"/>
</dbReference>
<evidence type="ECO:0000256" key="3">
    <source>
        <dbReference type="ARBA" id="ARBA00008343"/>
    </source>
</evidence>
<keyword evidence="7" id="KW-0479">Metal-binding</keyword>
<dbReference type="CDD" id="cd00056">
    <property type="entry name" value="ENDO3c"/>
    <property type="match status" value="1"/>
</dbReference>
<organism evidence="15 16">
    <name type="scientific">Falsarthrobacter nasiphocae</name>
    <dbReference type="NCBI Taxonomy" id="189863"/>
    <lineage>
        <taxon>Bacteria</taxon>
        <taxon>Bacillati</taxon>
        <taxon>Actinomycetota</taxon>
        <taxon>Actinomycetes</taxon>
        <taxon>Micrococcales</taxon>
        <taxon>Micrococcaceae</taxon>
        <taxon>Falsarthrobacter</taxon>
    </lineage>
</organism>
<evidence type="ECO:0000256" key="6">
    <source>
        <dbReference type="ARBA" id="ARBA00022485"/>
    </source>
</evidence>
<keyword evidence="11" id="KW-0411">Iron-sulfur</keyword>
<dbReference type="SMART" id="SM00478">
    <property type="entry name" value="ENDO3c"/>
    <property type="match status" value="1"/>
</dbReference>
<dbReference type="Pfam" id="PF10576">
    <property type="entry name" value="EndIII_4Fe-2S"/>
    <property type="match status" value="1"/>
</dbReference>
<feature type="domain" description="HhH-GPD" evidence="14">
    <location>
        <begin position="44"/>
        <end position="197"/>
    </location>
</feature>
<dbReference type="InterPro" id="IPR003265">
    <property type="entry name" value="HhH-GPD_domain"/>
</dbReference>
<evidence type="ECO:0000256" key="7">
    <source>
        <dbReference type="ARBA" id="ARBA00022723"/>
    </source>
</evidence>
<dbReference type="GO" id="GO:0035485">
    <property type="term" value="F:adenine/guanine mispair binding"/>
    <property type="evidence" value="ECO:0007669"/>
    <property type="project" value="TreeGrafter"/>
</dbReference>
<evidence type="ECO:0000256" key="10">
    <source>
        <dbReference type="ARBA" id="ARBA00023004"/>
    </source>
</evidence>
<dbReference type="InterPro" id="IPR011257">
    <property type="entry name" value="DNA_glycosylase"/>
</dbReference>
<dbReference type="AlphaFoldDB" id="A0AAE4C6Y8"/>
<evidence type="ECO:0000256" key="1">
    <source>
        <dbReference type="ARBA" id="ARBA00000843"/>
    </source>
</evidence>
<dbReference type="GO" id="GO:0006284">
    <property type="term" value="P:base-excision repair"/>
    <property type="evidence" value="ECO:0007669"/>
    <property type="project" value="InterPro"/>
</dbReference>
<dbReference type="GO" id="GO:0046872">
    <property type="term" value="F:metal ion binding"/>
    <property type="evidence" value="ECO:0007669"/>
    <property type="project" value="UniProtKB-KW"/>
</dbReference>
<dbReference type="RefSeq" id="WP_309850305.1">
    <property type="nucleotide sequence ID" value="NZ_BAAAIU010000023.1"/>
</dbReference>
<keyword evidence="16" id="KW-1185">Reference proteome</keyword>
<keyword evidence="12" id="KW-0234">DNA repair</keyword>
<evidence type="ECO:0000256" key="5">
    <source>
        <dbReference type="ARBA" id="ARBA00022023"/>
    </source>
</evidence>
<gene>
    <name evidence="15" type="ORF">J2S35_000894</name>
</gene>
<evidence type="ECO:0000259" key="14">
    <source>
        <dbReference type="SMART" id="SM00478"/>
    </source>
</evidence>
<keyword evidence="10" id="KW-0408">Iron</keyword>
<comment type="catalytic activity">
    <reaction evidence="1">
        <text>Hydrolyzes free adenine bases from 7,8-dihydro-8-oxoguanine:adenine mismatched double-stranded DNA, leaving an apurinic site.</text>
        <dbReference type="EC" id="3.2.2.31"/>
    </reaction>
</comment>
<comment type="similarity">
    <text evidence="3">Belongs to the Nth/MutY family.</text>
</comment>
<comment type="caution">
    <text evidence="15">The sequence shown here is derived from an EMBL/GenBank/DDBJ whole genome shotgun (WGS) entry which is preliminary data.</text>
</comment>
<dbReference type="InterPro" id="IPR023170">
    <property type="entry name" value="HhH_base_excis_C"/>
</dbReference>
<dbReference type="GO" id="GO:0006298">
    <property type="term" value="P:mismatch repair"/>
    <property type="evidence" value="ECO:0007669"/>
    <property type="project" value="TreeGrafter"/>
</dbReference>
<dbReference type="GO" id="GO:0032357">
    <property type="term" value="F:oxidized purine DNA binding"/>
    <property type="evidence" value="ECO:0007669"/>
    <property type="project" value="TreeGrafter"/>
</dbReference>
<dbReference type="PANTHER" id="PTHR42944">
    <property type="entry name" value="ADENINE DNA GLYCOSYLASE"/>
    <property type="match status" value="1"/>
</dbReference>
<evidence type="ECO:0000256" key="8">
    <source>
        <dbReference type="ARBA" id="ARBA00022763"/>
    </source>
</evidence>
<evidence type="ECO:0000256" key="11">
    <source>
        <dbReference type="ARBA" id="ARBA00023014"/>
    </source>
</evidence>
<dbReference type="InterPro" id="IPR004035">
    <property type="entry name" value="Endouclease-III_FeS-bd_BS"/>
</dbReference>
<dbReference type="Proteomes" id="UP001247307">
    <property type="component" value="Unassembled WGS sequence"/>
</dbReference>
<dbReference type="FunFam" id="1.10.340.30:FF:000003">
    <property type="entry name" value="A/G-specific adenine glycosylase"/>
    <property type="match status" value="1"/>
</dbReference>
<evidence type="ECO:0000256" key="12">
    <source>
        <dbReference type="ARBA" id="ARBA00023204"/>
    </source>
</evidence>
<dbReference type="InterPro" id="IPR003651">
    <property type="entry name" value="Endonuclease3_FeS-loop_motif"/>
</dbReference>
<dbReference type="InterPro" id="IPR000445">
    <property type="entry name" value="HhH_motif"/>
</dbReference>
<dbReference type="Pfam" id="PF00633">
    <property type="entry name" value="HHH"/>
    <property type="match status" value="1"/>
</dbReference>
<evidence type="ECO:0000313" key="15">
    <source>
        <dbReference type="EMBL" id="MDR6891954.1"/>
    </source>
</evidence>
<evidence type="ECO:0000256" key="2">
    <source>
        <dbReference type="ARBA" id="ARBA00001966"/>
    </source>
</evidence>
<reference evidence="15" key="1">
    <citation type="submission" date="2023-07" db="EMBL/GenBank/DDBJ databases">
        <title>Sequencing the genomes of 1000 actinobacteria strains.</title>
        <authorList>
            <person name="Klenk H.-P."/>
        </authorList>
    </citation>
    <scope>NUCLEOTIDE SEQUENCE</scope>
    <source>
        <strain evidence="15">DSM 13988</strain>
    </source>
</reference>
<dbReference type="Pfam" id="PF00730">
    <property type="entry name" value="HhH-GPD"/>
    <property type="match status" value="1"/>
</dbReference>
<keyword evidence="9 15" id="KW-0378">Hydrolase</keyword>
<dbReference type="EMBL" id="JAVDUI010000001">
    <property type="protein sequence ID" value="MDR6891954.1"/>
    <property type="molecule type" value="Genomic_DNA"/>
</dbReference>
<keyword evidence="13 15" id="KW-0326">Glycosidase</keyword>
<dbReference type="EC" id="3.2.2.31" evidence="4"/>
<dbReference type="InterPro" id="IPR044298">
    <property type="entry name" value="MIG/MutY"/>
</dbReference>
<name>A0AAE4C6Y8_9MICC</name>